<dbReference type="EMBL" id="KL142413">
    <property type="protein sequence ID" value="KDR67718.1"/>
    <property type="molecule type" value="Genomic_DNA"/>
</dbReference>
<dbReference type="AlphaFoldDB" id="A0A067SLQ9"/>
<feature type="compositionally biased region" description="Polar residues" evidence="1">
    <location>
        <begin position="378"/>
        <end position="403"/>
    </location>
</feature>
<evidence type="ECO:0000313" key="3">
    <source>
        <dbReference type="Proteomes" id="UP000027222"/>
    </source>
</evidence>
<feature type="region of interest" description="Disordered" evidence="1">
    <location>
        <begin position="1104"/>
        <end position="1128"/>
    </location>
</feature>
<feature type="region of interest" description="Disordered" evidence="1">
    <location>
        <begin position="583"/>
        <end position="633"/>
    </location>
</feature>
<organism evidence="2 3">
    <name type="scientific">Galerina marginata (strain CBS 339.88)</name>
    <dbReference type="NCBI Taxonomy" id="685588"/>
    <lineage>
        <taxon>Eukaryota</taxon>
        <taxon>Fungi</taxon>
        <taxon>Dikarya</taxon>
        <taxon>Basidiomycota</taxon>
        <taxon>Agaricomycotina</taxon>
        <taxon>Agaricomycetes</taxon>
        <taxon>Agaricomycetidae</taxon>
        <taxon>Agaricales</taxon>
        <taxon>Agaricineae</taxon>
        <taxon>Strophariaceae</taxon>
        <taxon>Galerina</taxon>
    </lineage>
</organism>
<protein>
    <submittedName>
        <fullName evidence="2">Uncharacterized protein</fullName>
    </submittedName>
</protein>
<dbReference type="HOGENOM" id="CLU_265273_0_0_1"/>
<feature type="region of interest" description="Disordered" evidence="1">
    <location>
        <begin position="543"/>
        <end position="570"/>
    </location>
</feature>
<feature type="compositionally biased region" description="Basic and acidic residues" evidence="1">
    <location>
        <begin position="458"/>
        <end position="468"/>
    </location>
</feature>
<evidence type="ECO:0000256" key="1">
    <source>
        <dbReference type="SAM" id="MobiDB-lite"/>
    </source>
</evidence>
<feature type="compositionally biased region" description="Polar residues" evidence="1">
    <location>
        <begin position="592"/>
        <end position="602"/>
    </location>
</feature>
<dbReference type="STRING" id="685588.A0A067SLQ9"/>
<reference evidence="3" key="1">
    <citation type="journal article" date="2014" name="Proc. Natl. Acad. Sci. U.S.A.">
        <title>Extensive sampling of basidiomycete genomes demonstrates inadequacy of the white-rot/brown-rot paradigm for wood decay fungi.</title>
        <authorList>
            <person name="Riley R."/>
            <person name="Salamov A.A."/>
            <person name="Brown D.W."/>
            <person name="Nagy L.G."/>
            <person name="Floudas D."/>
            <person name="Held B.W."/>
            <person name="Levasseur A."/>
            <person name="Lombard V."/>
            <person name="Morin E."/>
            <person name="Otillar R."/>
            <person name="Lindquist E.A."/>
            <person name="Sun H."/>
            <person name="LaButti K.M."/>
            <person name="Schmutz J."/>
            <person name="Jabbour D."/>
            <person name="Luo H."/>
            <person name="Baker S.E."/>
            <person name="Pisabarro A.G."/>
            <person name="Walton J.D."/>
            <person name="Blanchette R.A."/>
            <person name="Henrissat B."/>
            <person name="Martin F."/>
            <person name="Cullen D."/>
            <person name="Hibbett D.S."/>
            <person name="Grigoriev I.V."/>
        </authorList>
    </citation>
    <scope>NUCLEOTIDE SEQUENCE [LARGE SCALE GENOMIC DNA]</scope>
    <source>
        <strain evidence="3">CBS 339.88</strain>
    </source>
</reference>
<sequence length="1256" mass="137575">MPVGSKSEDLGNSIRLRKYVAANAESWYRYVNEVRGREARNGDVRLVMGYDKTTAWGMATFANTTAQESRLKFKPMGETGVGRTYGWEYSGMAEGRTGPDPEELEELRMGEESELGSVYENQCLFIRTLNITLQAEIWDKLAADLDLEMLDVHNILVMPNVYQGSTLSRTPGGTTASGATQSGSSFSPTARASDRWQDSPVIYNVSDFTSALASHPSNQINKQLLEQVDAKVIITEDRDWISVLSNDDLILPSPNELYCRIMDLFSLTVENGTAFLSPLSSGAPSVSRLGETTTDSSKISRTEPDAIFSPSFGSFDPLAKGYKTYGPLLNLLDMPRTAKSEPGPSDGLQEGDEITKPSRDRDAIPFEEHEPYIAAADETSSCGTCVDNSGPGSSRNSLPLNQKSVSSVPVPTITSDQLYHNQPDGEYSGSTVKRTSRISKDLDVFAFGSQFSPGSSKRSIEWNEDHDATPNPASLPIVSVHNTNANPLSSNQISATDSFDLSWLQEYGVNSVVGIDPSKMAGVLDQSDSIQHRHSFYPFRRDKSATNAQQSTFSSHIDSMHEDSGESWVSQNDRIRQRMWAFTKGKERSDDGANNSASQSPHRPTARAKLFDFLRPNHKTGTTSFSGKSRNKEQEKAVVNENLWFNGLSGKFIIRRNAIPVESGEHLEQELNIQSYNVSDGIDRDATDGPAVTICRHSKAVAFSISRHYHTNPSSNSIGQSVNSVDPLNSVLWKTSVHKSRKKSNTVLLGTLRVHQAYTSTNTTSKLQSHGLLDDNSGRTSPVQSVYSYSITDAPRKARSYDLLDDVDLKGKQRTSSEGKGNEDKWDKSQVVDIRPANSRSMEKSMAYESVDNPASALDLPDISASSTGDVATIIPRVRGALANGLSDSTSLHMDGNTSSTISLNTFRRHQSRRGIYDIDDDTDDEESRHPALVPHSETYWALSPEIVGSALQAHQHTGVFGRRGWKRSKDSESRIHPTGPYLELSYKPPWTVISPPSDSKTDKGVADDSNASFKHVGLLPLIRKIKSFSKSDQKHGGNISDESQIEVFKEIPEGAFCMLLPLWPDETDPNSSAKHPYSSPPISIDARQYALIYWKAHTPPPSNIVAAGSNKPKSGGKKRSHDSPIALSDSTDDRVVLFSPFHISARVVAYRDLQGSGVRIPDVGLAVSGPLEDAYKSIPSSAPKEDYVIGICDSQESCIEFLPEGFQKMGLSRTKPAEFGEDDGNPSLDSIPVPTPIGRVVMEMAWLGSIALTSL</sequence>
<gene>
    <name evidence="2" type="ORF">GALMADRAFT_231888</name>
</gene>
<feature type="compositionally biased region" description="Polar residues" evidence="1">
    <location>
        <begin position="619"/>
        <end position="628"/>
    </location>
</feature>
<dbReference type="OrthoDB" id="3357948at2759"/>
<feature type="compositionally biased region" description="Basic and acidic residues" evidence="1">
    <location>
        <begin position="353"/>
        <end position="371"/>
    </location>
</feature>
<accession>A0A067SLQ9</accession>
<feature type="region of interest" description="Disordered" evidence="1">
    <location>
        <begin position="168"/>
        <end position="193"/>
    </location>
</feature>
<evidence type="ECO:0000313" key="2">
    <source>
        <dbReference type="EMBL" id="KDR67718.1"/>
    </source>
</evidence>
<feature type="compositionally biased region" description="Polar residues" evidence="1">
    <location>
        <begin position="545"/>
        <end position="557"/>
    </location>
</feature>
<dbReference type="Proteomes" id="UP000027222">
    <property type="component" value="Unassembled WGS sequence"/>
</dbReference>
<feature type="region of interest" description="Disordered" evidence="1">
    <location>
        <begin position="334"/>
        <end position="433"/>
    </location>
</feature>
<keyword evidence="3" id="KW-1185">Reference proteome</keyword>
<proteinExistence type="predicted"/>
<feature type="region of interest" description="Disordered" evidence="1">
    <location>
        <begin position="452"/>
        <end position="473"/>
    </location>
</feature>
<feature type="compositionally biased region" description="Low complexity" evidence="1">
    <location>
        <begin position="170"/>
        <end position="185"/>
    </location>
</feature>
<name>A0A067SLQ9_GALM3</name>